<protein>
    <submittedName>
        <fullName evidence="2">Transposase</fullName>
    </submittedName>
</protein>
<dbReference type="InterPro" id="IPR050900">
    <property type="entry name" value="Transposase_IS3/IS150/IS904"/>
</dbReference>
<dbReference type="AlphaFoldDB" id="T1BJ21"/>
<reference evidence="2" key="1">
    <citation type="submission" date="2013-08" db="EMBL/GenBank/DDBJ databases">
        <authorList>
            <person name="Mendez C."/>
            <person name="Richter M."/>
            <person name="Ferrer M."/>
            <person name="Sanchez J."/>
        </authorList>
    </citation>
    <scope>NUCLEOTIDE SEQUENCE</scope>
</reference>
<organism evidence="2">
    <name type="scientific">mine drainage metagenome</name>
    <dbReference type="NCBI Taxonomy" id="410659"/>
    <lineage>
        <taxon>unclassified sequences</taxon>
        <taxon>metagenomes</taxon>
        <taxon>ecological metagenomes</taxon>
    </lineage>
</organism>
<evidence type="ECO:0000313" key="2">
    <source>
        <dbReference type="EMBL" id="EQD73001.1"/>
    </source>
</evidence>
<comment type="caution">
    <text evidence="2">The sequence shown here is derived from an EMBL/GenBank/DDBJ whole genome shotgun (WGS) entry which is preliminary data.</text>
</comment>
<sequence length="95" mass="10839">SQFTSAAFTGVLLDNAIAISMDGKGAWRDNVFVERLWRSVKYEEIYLKAYDSVGEARASLGRYFDFYNRKRPHSSLDARTPDRAYFDHLPQVAAA</sequence>
<reference evidence="2" key="2">
    <citation type="journal article" date="2014" name="ISME J.">
        <title>Microbial stratification in low pH oxic and suboxic macroscopic growths along an acid mine drainage.</title>
        <authorList>
            <person name="Mendez-Garcia C."/>
            <person name="Mesa V."/>
            <person name="Sprenger R.R."/>
            <person name="Richter M."/>
            <person name="Diez M.S."/>
            <person name="Solano J."/>
            <person name="Bargiela R."/>
            <person name="Golyshina O.V."/>
            <person name="Manteca A."/>
            <person name="Ramos J.L."/>
            <person name="Gallego J.R."/>
            <person name="Llorente I."/>
            <person name="Martins Dos Santos V.A."/>
            <person name="Jensen O.N."/>
            <person name="Pelaez A.I."/>
            <person name="Sanchez J."/>
            <person name="Ferrer M."/>
        </authorList>
    </citation>
    <scope>NUCLEOTIDE SEQUENCE</scope>
</reference>
<feature type="domain" description="Integrase catalytic" evidence="1">
    <location>
        <begin position="1"/>
        <end position="89"/>
    </location>
</feature>
<dbReference type="InterPro" id="IPR012337">
    <property type="entry name" value="RNaseH-like_sf"/>
</dbReference>
<dbReference type="InterPro" id="IPR001584">
    <property type="entry name" value="Integrase_cat-core"/>
</dbReference>
<dbReference type="EMBL" id="AUZX01003767">
    <property type="protein sequence ID" value="EQD73001.1"/>
    <property type="molecule type" value="Genomic_DNA"/>
</dbReference>
<dbReference type="PROSITE" id="PS50994">
    <property type="entry name" value="INTEGRASE"/>
    <property type="match status" value="1"/>
</dbReference>
<dbReference type="Pfam" id="PF13683">
    <property type="entry name" value="rve_3"/>
    <property type="match status" value="1"/>
</dbReference>
<accession>T1BJ21</accession>
<feature type="non-terminal residue" evidence="2">
    <location>
        <position position="1"/>
    </location>
</feature>
<proteinExistence type="predicted"/>
<dbReference type="PANTHER" id="PTHR46889">
    <property type="entry name" value="TRANSPOSASE INSF FOR INSERTION SEQUENCE IS3B-RELATED"/>
    <property type="match status" value="1"/>
</dbReference>
<dbReference type="GO" id="GO:0015074">
    <property type="term" value="P:DNA integration"/>
    <property type="evidence" value="ECO:0007669"/>
    <property type="project" value="InterPro"/>
</dbReference>
<evidence type="ECO:0000259" key="1">
    <source>
        <dbReference type="PROSITE" id="PS50994"/>
    </source>
</evidence>
<dbReference type="GO" id="GO:0003676">
    <property type="term" value="F:nucleic acid binding"/>
    <property type="evidence" value="ECO:0007669"/>
    <property type="project" value="InterPro"/>
</dbReference>
<dbReference type="PANTHER" id="PTHR46889:SF4">
    <property type="entry name" value="TRANSPOSASE INSO FOR INSERTION SEQUENCE ELEMENT IS911B-RELATED"/>
    <property type="match status" value="1"/>
</dbReference>
<dbReference type="InterPro" id="IPR036397">
    <property type="entry name" value="RNaseH_sf"/>
</dbReference>
<gene>
    <name evidence="2" type="ORF">B1A_05171</name>
</gene>
<dbReference type="Gene3D" id="3.30.420.10">
    <property type="entry name" value="Ribonuclease H-like superfamily/Ribonuclease H"/>
    <property type="match status" value="1"/>
</dbReference>
<name>T1BJ21_9ZZZZ</name>
<dbReference type="SUPFAM" id="SSF53098">
    <property type="entry name" value="Ribonuclease H-like"/>
    <property type="match status" value="1"/>
</dbReference>